<keyword evidence="3" id="KW-1185">Reference proteome</keyword>
<organism evidence="2 3">
    <name type="scientific">Litorilinea aerophila</name>
    <dbReference type="NCBI Taxonomy" id="1204385"/>
    <lineage>
        <taxon>Bacteria</taxon>
        <taxon>Bacillati</taxon>
        <taxon>Chloroflexota</taxon>
        <taxon>Caldilineae</taxon>
        <taxon>Caldilineales</taxon>
        <taxon>Caldilineaceae</taxon>
        <taxon>Litorilinea</taxon>
    </lineage>
</organism>
<dbReference type="InParanoid" id="A0A540VFU3"/>
<evidence type="ECO:0000256" key="1">
    <source>
        <dbReference type="SAM" id="Phobius"/>
    </source>
</evidence>
<dbReference type="Proteomes" id="UP000317371">
    <property type="component" value="Unassembled WGS sequence"/>
</dbReference>
<protein>
    <submittedName>
        <fullName evidence="2">Uncharacterized protein</fullName>
    </submittedName>
</protein>
<keyword evidence="1" id="KW-1133">Transmembrane helix</keyword>
<dbReference type="RefSeq" id="WP_141610173.1">
    <property type="nucleotide sequence ID" value="NZ_VIGC02000012.1"/>
</dbReference>
<dbReference type="EMBL" id="VIGC01000012">
    <property type="protein sequence ID" value="TQE95638.1"/>
    <property type="molecule type" value="Genomic_DNA"/>
</dbReference>
<feature type="transmembrane region" description="Helical" evidence="1">
    <location>
        <begin position="12"/>
        <end position="33"/>
    </location>
</feature>
<comment type="caution">
    <text evidence="2">The sequence shown here is derived from an EMBL/GenBank/DDBJ whole genome shotgun (WGS) entry which is preliminary data.</text>
</comment>
<keyword evidence="1" id="KW-0472">Membrane</keyword>
<evidence type="ECO:0000313" key="2">
    <source>
        <dbReference type="EMBL" id="TQE95638.1"/>
    </source>
</evidence>
<proteinExistence type="predicted"/>
<evidence type="ECO:0000313" key="3">
    <source>
        <dbReference type="Proteomes" id="UP000317371"/>
    </source>
</evidence>
<name>A0A540VFU3_9CHLR</name>
<gene>
    <name evidence="2" type="ORF">FKZ61_10950</name>
</gene>
<dbReference type="AlphaFoldDB" id="A0A540VFU3"/>
<reference evidence="2 3" key="1">
    <citation type="submission" date="2019-06" db="EMBL/GenBank/DDBJ databases">
        <title>Genome sequence of Litorilinea aerophila BAA-2444.</title>
        <authorList>
            <person name="Maclea K.S."/>
            <person name="Maurais E.G."/>
            <person name="Iannazzi L.C."/>
        </authorList>
    </citation>
    <scope>NUCLEOTIDE SEQUENCE [LARGE SCALE GENOMIC DNA]</scope>
    <source>
        <strain evidence="2 3">ATCC BAA-2444</strain>
    </source>
</reference>
<keyword evidence="1" id="KW-0812">Transmembrane</keyword>
<accession>A0A540VFU3</accession>
<sequence length="106" mass="11911">MDLAFWRDISLIWLSLICFVALVIPLGIAYFAVKGINALSARVPPLLHQAQEISHTVRTRTESASLQVATPVIRTRRQATRLTTALRALWPRSPRDLSAKETIHEP</sequence>